<dbReference type="EMBL" id="FWFJ01000015">
    <property type="protein sequence ID" value="SLN43726.1"/>
    <property type="molecule type" value="Genomic_DNA"/>
</dbReference>
<organism evidence="1 2">
    <name type="scientific">Roseovarius gaetbuli</name>
    <dbReference type="NCBI Taxonomy" id="1356575"/>
    <lineage>
        <taxon>Bacteria</taxon>
        <taxon>Pseudomonadati</taxon>
        <taxon>Pseudomonadota</taxon>
        <taxon>Alphaproteobacteria</taxon>
        <taxon>Rhodobacterales</taxon>
        <taxon>Roseobacteraceae</taxon>
        <taxon>Roseovarius</taxon>
    </lineage>
</organism>
<reference evidence="2" key="1">
    <citation type="submission" date="2017-03" db="EMBL/GenBank/DDBJ databases">
        <authorList>
            <person name="Rodrigo-Torres L."/>
            <person name="Arahal R.D."/>
            <person name="Lucena T."/>
        </authorList>
    </citation>
    <scope>NUCLEOTIDE SEQUENCE [LARGE SCALE GENOMIC DNA]</scope>
    <source>
        <strain evidence="2">CECT 8370</strain>
    </source>
</reference>
<dbReference type="AlphaFoldDB" id="A0A1X6Z7S8"/>
<evidence type="ECO:0000313" key="1">
    <source>
        <dbReference type="EMBL" id="SLN43726.1"/>
    </source>
</evidence>
<evidence type="ECO:0000313" key="2">
    <source>
        <dbReference type="Proteomes" id="UP000194012"/>
    </source>
</evidence>
<dbReference type="Proteomes" id="UP000194012">
    <property type="component" value="Unassembled WGS sequence"/>
</dbReference>
<sequence length="49" mass="5615">MFWLGVKRDRPKGILRLNCPMTNHAEAVHTSQKLNFLAINADYGRFSPV</sequence>
<name>A0A1X6Z7S8_9RHOB</name>
<protein>
    <submittedName>
        <fullName evidence="1">Uncharacterized protein</fullName>
    </submittedName>
</protein>
<gene>
    <name evidence="1" type="ORF">ROG8370_01857</name>
</gene>
<accession>A0A1X6Z7S8</accession>
<proteinExistence type="predicted"/>
<keyword evidence="2" id="KW-1185">Reference proteome</keyword>